<dbReference type="Gene3D" id="1.10.10.10">
    <property type="entry name" value="Winged helix-like DNA-binding domain superfamily/Winged helix DNA-binding domain"/>
    <property type="match status" value="1"/>
</dbReference>
<accession>A0A6A7K4S3</accession>
<organism evidence="2 3">
    <name type="scientific">Alkalibaculum sporogenes</name>
    <dbReference type="NCBI Taxonomy" id="2655001"/>
    <lineage>
        <taxon>Bacteria</taxon>
        <taxon>Bacillati</taxon>
        <taxon>Bacillota</taxon>
        <taxon>Clostridia</taxon>
        <taxon>Eubacteriales</taxon>
        <taxon>Eubacteriaceae</taxon>
        <taxon>Alkalibaculum</taxon>
    </lineage>
</organism>
<comment type="caution">
    <text evidence="2">The sequence shown here is derived from an EMBL/GenBank/DDBJ whole genome shotgun (WGS) entry which is preliminary data.</text>
</comment>
<dbReference type="GO" id="GO:0006352">
    <property type="term" value="P:DNA-templated transcription initiation"/>
    <property type="evidence" value="ECO:0007669"/>
    <property type="project" value="InterPro"/>
</dbReference>
<sequence>MRDKMLYQEIIALQTNYREVLILFYFGDLSIQSISDITNYSISNTKTLLSRARRKLKENLEGKGYEF</sequence>
<dbReference type="CDD" id="cd06171">
    <property type="entry name" value="Sigma70_r4"/>
    <property type="match status" value="1"/>
</dbReference>
<name>A0A6A7K4S3_9FIRM</name>
<dbReference type="InterPro" id="IPR013324">
    <property type="entry name" value="RNA_pol_sigma_r3/r4-like"/>
</dbReference>
<reference evidence="2 3" key="1">
    <citation type="submission" date="2019-10" db="EMBL/GenBank/DDBJ databases">
        <title>Alkalibaculum tamaniensis sp.nov., a new alkaliphilic acetogen, isolated on methoxylated aromatics from a mud volcano.</title>
        <authorList>
            <person name="Khomyakova M.A."/>
            <person name="Merkel A.Y."/>
            <person name="Bonch-Osmolovskaya E.A."/>
            <person name="Slobodkin A.I."/>
        </authorList>
    </citation>
    <scope>NUCLEOTIDE SEQUENCE [LARGE SCALE GENOMIC DNA]</scope>
    <source>
        <strain evidence="2 3">M08DMB</strain>
    </source>
</reference>
<evidence type="ECO:0000313" key="3">
    <source>
        <dbReference type="Proteomes" id="UP000440004"/>
    </source>
</evidence>
<dbReference type="RefSeq" id="WP_152800678.1">
    <property type="nucleotide sequence ID" value="NZ_WHNX01000001.1"/>
</dbReference>
<dbReference type="GO" id="GO:0016987">
    <property type="term" value="F:sigma factor activity"/>
    <property type="evidence" value="ECO:0007669"/>
    <property type="project" value="InterPro"/>
</dbReference>
<evidence type="ECO:0000313" key="2">
    <source>
        <dbReference type="EMBL" id="MPW24314.1"/>
    </source>
</evidence>
<gene>
    <name evidence="2" type="ORF">GC105_00710</name>
</gene>
<dbReference type="EMBL" id="WHNX01000001">
    <property type="protein sequence ID" value="MPW24314.1"/>
    <property type="molecule type" value="Genomic_DNA"/>
</dbReference>
<proteinExistence type="predicted"/>
<dbReference type="SUPFAM" id="SSF88659">
    <property type="entry name" value="Sigma3 and sigma4 domains of RNA polymerase sigma factors"/>
    <property type="match status" value="1"/>
</dbReference>
<protein>
    <recommendedName>
        <fullName evidence="1">RNA polymerase sigma factor 70 region 4 type 2 domain-containing protein</fullName>
    </recommendedName>
</protein>
<dbReference type="InterPro" id="IPR013249">
    <property type="entry name" value="RNA_pol_sigma70_r4_t2"/>
</dbReference>
<dbReference type="Pfam" id="PF08281">
    <property type="entry name" value="Sigma70_r4_2"/>
    <property type="match status" value="1"/>
</dbReference>
<dbReference type="GO" id="GO:0003677">
    <property type="term" value="F:DNA binding"/>
    <property type="evidence" value="ECO:0007669"/>
    <property type="project" value="InterPro"/>
</dbReference>
<evidence type="ECO:0000259" key="1">
    <source>
        <dbReference type="Pfam" id="PF08281"/>
    </source>
</evidence>
<keyword evidence="3" id="KW-1185">Reference proteome</keyword>
<dbReference type="InterPro" id="IPR036388">
    <property type="entry name" value="WH-like_DNA-bd_sf"/>
</dbReference>
<dbReference type="Proteomes" id="UP000440004">
    <property type="component" value="Unassembled WGS sequence"/>
</dbReference>
<dbReference type="AlphaFoldDB" id="A0A6A7K4S3"/>
<feature type="domain" description="RNA polymerase sigma factor 70 region 4 type 2" evidence="1">
    <location>
        <begin position="5"/>
        <end position="56"/>
    </location>
</feature>